<dbReference type="InterPro" id="IPR016166">
    <property type="entry name" value="FAD-bd_PCMH"/>
</dbReference>
<reference evidence="5" key="1">
    <citation type="journal article" date="2019" name="Int. J. Syst. Evol. Microbiol.">
        <title>The Global Catalogue of Microorganisms (GCM) 10K type strain sequencing project: providing services to taxonomists for standard genome sequencing and annotation.</title>
        <authorList>
            <consortium name="The Broad Institute Genomics Platform"/>
            <consortium name="The Broad Institute Genome Sequencing Center for Infectious Disease"/>
            <person name="Wu L."/>
            <person name="Ma J."/>
        </authorList>
    </citation>
    <scope>NUCLEOTIDE SEQUENCE [LARGE SCALE GENOMIC DNA]</scope>
    <source>
        <strain evidence="5">NBRC 102520</strain>
    </source>
</reference>
<organism evidence="4 5">
    <name type="scientific">Bradyrhizobium iriomotense</name>
    <dbReference type="NCBI Taxonomy" id="441950"/>
    <lineage>
        <taxon>Bacteria</taxon>
        <taxon>Pseudomonadati</taxon>
        <taxon>Pseudomonadota</taxon>
        <taxon>Alphaproteobacteria</taxon>
        <taxon>Hyphomicrobiales</taxon>
        <taxon>Nitrobacteraceae</taxon>
        <taxon>Bradyrhizobium</taxon>
    </lineage>
</organism>
<dbReference type="Gene3D" id="3.30.43.10">
    <property type="entry name" value="Uridine Diphospho-n-acetylenolpyruvylglucosamine Reductase, domain 2"/>
    <property type="match status" value="1"/>
</dbReference>
<accession>A0ABQ6AX79</accession>
<keyword evidence="5" id="KW-1185">Reference proteome</keyword>
<dbReference type="Gene3D" id="1.10.45.10">
    <property type="entry name" value="Vanillyl-alcohol Oxidase, Chain A, domain 4"/>
    <property type="match status" value="1"/>
</dbReference>
<protein>
    <submittedName>
        <fullName evidence="4">FAD-binding protein</fullName>
    </submittedName>
</protein>
<dbReference type="InterPro" id="IPR016169">
    <property type="entry name" value="FAD-bd_PCMH_sub2"/>
</dbReference>
<dbReference type="InterPro" id="IPR016167">
    <property type="entry name" value="FAD-bd_PCMH_sub1"/>
</dbReference>
<name>A0ABQ6AX79_9BRAD</name>
<feature type="domain" description="FAD-binding PCMH-type" evidence="3">
    <location>
        <begin position="89"/>
        <end position="258"/>
    </location>
</feature>
<evidence type="ECO:0000313" key="5">
    <source>
        <dbReference type="Proteomes" id="UP001156905"/>
    </source>
</evidence>
<dbReference type="InterPro" id="IPR036318">
    <property type="entry name" value="FAD-bd_PCMH-like_sf"/>
</dbReference>
<dbReference type="Gene3D" id="3.30.465.10">
    <property type="match status" value="1"/>
</dbReference>
<evidence type="ECO:0000256" key="2">
    <source>
        <dbReference type="ARBA" id="ARBA00022827"/>
    </source>
</evidence>
<dbReference type="RefSeq" id="WP_284267333.1">
    <property type="nucleotide sequence ID" value="NZ_BSOW01000011.1"/>
</dbReference>
<dbReference type="InterPro" id="IPR016171">
    <property type="entry name" value="Vanillyl_alc_oxidase_C-sub2"/>
</dbReference>
<dbReference type="InterPro" id="IPR016164">
    <property type="entry name" value="FAD-linked_Oxase-like_C"/>
</dbReference>
<dbReference type="Pfam" id="PF01565">
    <property type="entry name" value="FAD_binding_4"/>
    <property type="match status" value="1"/>
</dbReference>
<dbReference type="InterPro" id="IPR010031">
    <property type="entry name" value="FAD_lactone_oxidase-like"/>
</dbReference>
<dbReference type="SUPFAM" id="SSF55103">
    <property type="entry name" value="FAD-linked oxidases, C-terminal domain"/>
    <property type="match status" value="1"/>
</dbReference>
<dbReference type="EMBL" id="BSOW01000011">
    <property type="protein sequence ID" value="GLR86797.1"/>
    <property type="molecule type" value="Genomic_DNA"/>
</dbReference>
<gene>
    <name evidence="4" type="ORF">GCM10007857_35080</name>
</gene>
<dbReference type="PANTHER" id="PTHR43762">
    <property type="entry name" value="L-GULONOLACTONE OXIDASE"/>
    <property type="match status" value="1"/>
</dbReference>
<dbReference type="PROSITE" id="PS51387">
    <property type="entry name" value="FAD_PCMH"/>
    <property type="match status" value="1"/>
</dbReference>
<proteinExistence type="predicted"/>
<comment type="caution">
    <text evidence="4">The sequence shown here is derived from an EMBL/GenBank/DDBJ whole genome shotgun (WGS) entry which is preliminary data.</text>
</comment>
<sequence length="536" mass="59664">MQKSFGKFKAGVSAAAILVALFGVYGFRKLQALAADPTGPKDCRAADDIGEQGKIDVKIDLEKVRAIAPLQGVKWSQLGGNINDASCLNRTEIYGVVEVHSVDDIAKTLAFARANKLPVTTAGVRHSMGGQAFRKGGIVLDMRAFNRITLNEAARSVTVQPGATWHDIQIALHPRFAVRAMQSTDIFSVGGSISVNAHGMDHQAGALARSIKSMKVMLADGSIQNVSPTENAELFNLVVGGYGLFGVIVEAELDIADNTVYQTGRRVLDYKAFPALFADDIEKDGNIGLMYGHLSTAPSSFLQEMLLYTYTKADGTDFKRQPLGEVSSTKLRRLTINLSKQGPFFQELKWLSEKHIEHRMENCTVTRAQAIASGEACLVSRNDPMHDSVPYLRNALQEETDILHEYFIPRKNFVAFVDGMRRIMLDNKTNLLNASVRVVHKEDNFLTYSPEPAFSLVLYINQPTDDEGNRRMKKVTEELIDLTIANQGRFFLPYQLYYSRDQLKKSYPEIDDFFAAKRKYDPVGLFTNTMYQKYAS</sequence>
<evidence type="ECO:0000259" key="3">
    <source>
        <dbReference type="PROSITE" id="PS51387"/>
    </source>
</evidence>
<dbReference type="Proteomes" id="UP001156905">
    <property type="component" value="Unassembled WGS sequence"/>
</dbReference>
<keyword evidence="2" id="KW-0274">FAD</keyword>
<evidence type="ECO:0000313" key="4">
    <source>
        <dbReference type="EMBL" id="GLR86797.1"/>
    </source>
</evidence>
<keyword evidence="1" id="KW-0285">Flavoprotein</keyword>
<dbReference type="InterPro" id="IPR006094">
    <property type="entry name" value="Oxid_FAD_bind_N"/>
</dbReference>
<dbReference type="PANTHER" id="PTHR43762:SF1">
    <property type="entry name" value="D-ARABINONO-1,4-LACTONE OXIDASE"/>
    <property type="match status" value="1"/>
</dbReference>
<dbReference type="SUPFAM" id="SSF56176">
    <property type="entry name" value="FAD-binding/transporter-associated domain-like"/>
    <property type="match status" value="1"/>
</dbReference>
<evidence type="ECO:0000256" key="1">
    <source>
        <dbReference type="ARBA" id="ARBA00022630"/>
    </source>
</evidence>